<dbReference type="Proteomes" id="UP000243978">
    <property type="component" value="Unassembled WGS sequence"/>
</dbReference>
<evidence type="ECO:0000256" key="4">
    <source>
        <dbReference type="ARBA" id="ARBA00022705"/>
    </source>
</evidence>
<evidence type="ECO:0000256" key="6">
    <source>
        <dbReference type="ARBA" id="ARBA00034754"/>
    </source>
</evidence>
<keyword evidence="2" id="KW-0808">Transferase</keyword>
<proteinExistence type="inferred from homology"/>
<name>A0A2T6BNV1_9RHOB</name>
<dbReference type="GO" id="GO:0003677">
    <property type="term" value="F:DNA binding"/>
    <property type="evidence" value="ECO:0007669"/>
    <property type="project" value="InterPro"/>
</dbReference>
<protein>
    <recommendedName>
        <fullName evidence="1">DNA-directed DNA polymerase</fullName>
        <ecNumber evidence="1">2.7.7.7</ecNumber>
    </recommendedName>
</protein>
<dbReference type="AlphaFoldDB" id="A0A2T6BNV1"/>
<evidence type="ECO:0000313" key="9">
    <source>
        <dbReference type="Proteomes" id="UP000243978"/>
    </source>
</evidence>
<organism evidence="8 9">
    <name type="scientific">Litoreibacter ponti</name>
    <dbReference type="NCBI Taxonomy" id="1510457"/>
    <lineage>
        <taxon>Bacteria</taxon>
        <taxon>Pseudomonadati</taxon>
        <taxon>Pseudomonadota</taxon>
        <taxon>Alphaproteobacteria</taxon>
        <taxon>Rhodobacterales</taxon>
        <taxon>Roseobacteraceae</taxon>
        <taxon>Litoreibacter</taxon>
    </lineage>
</organism>
<keyword evidence="3" id="KW-0548">Nucleotidyltransferase</keyword>
<keyword evidence="4" id="KW-0235">DNA replication</keyword>
<dbReference type="NCBIfam" id="TIGR01128">
    <property type="entry name" value="holA"/>
    <property type="match status" value="1"/>
</dbReference>
<evidence type="ECO:0000313" key="8">
    <source>
        <dbReference type="EMBL" id="PTX57714.1"/>
    </source>
</evidence>
<dbReference type="SUPFAM" id="SSF48019">
    <property type="entry name" value="post-AAA+ oligomerization domain-like"/>
    <property type="match status" value="1"/>
</dbReference>
<dbReference type="EMBL" id="QBKS01000001">
    <property type="protein sequence ID" value="PTX57714.1"/>
    <property type="molecule type" value="Genomic_DNA"/>
</dbReference>
<comment type="similarity">
    <text evidence="6">Belongs to the DNA polymerase HolA subunit family.</text>
</comment>
<dbReference type="InterPro" id="IPR027417">
    <property type="entry name" value="P-loop_NTPase"/>
</dbReference>
<evidence type="ECO:0000256" key="2">
    <source>
        <dbReference type="ARBA" id="ARBA00022679"/>
    </source>
</evidence>
<dbReference type="OrthoDB" id="9804983at2"/>
<dbReference type="GO" id="GO:0006261">
    <property type="term" value="P:DNA-templated DNA replication"/>
    <property type="evidence" value="ECO:0007669"/>
    <property type="project" value="TreeGrafter"/>
</dbReference>
<dbReference type="PANTHER" id="PTHR34388">
    <property type="entry name" value="DNA POLYMERASE III SUBUNIT DELTA"/>
    <property type="match status" value="1"/>
</dbReference>
<evidence type="ECO:0000256" key="1">
    <source>
        <dbReference type="ARBA" id="ARBA00012417"/>
    </source>
</evidence>
<evidence type="ECO:0000256" key="3">
    <source>
        <dbReference type="ARBA" id="ARBA00022695"/>
    </source>
</evidence>
<sequence length="339" mass="37137">MKLAPRDARAYFAKPDPRRAGLLIYGPDAMRIAMRRQEVIAALVGPSGEEEMRLSRIPASELRKDPAMLLDAIKAQGFFPGARVAFVEDASDTVAKACAAALEEWREGDATIIVTAGQLTPRAALRKLFEGHNNSYAAAIYSDPPGRDEIEAELKKAGITDIPTDAMGDLMDLGRVLEPGDFRQTVEKLALYKYRDQSPVSSDDIANCAPATSEAALDDAIDIVAEGRFQEIGPILSKLEAQGIAAVRLCIAATMHFRKLYVAASDPKGPEAGLARARPPVPYMRKERMSRQARKWGVYKLEQALKVLTDTDLQLRSAKPVPQMALMERAMIRLAMMGR</sequence>
<comment type="catalytic activity">
    <reaction evidence="7">
        <text>DNA(n) + a 2'-deoxyribonucleoside 5'-triphosphate = DNA(n+1) + diphosphate</text>
        <dbReference type="Rhea" id="RHEA:22508"/>
        <dbReference type="Rhea" id="RHEA-COMP:17339"/>
        <dbReference type="Rhea" id="RHEA-COMP:17340"/>
        <dbReference type="ChEBI" id="CHEBI:33019"/>
        <dbReference type="ChEBI" id="CHEBI:61560"/>
        <dbReference type="ChEBI" id="CHEBI:173112"/>
        <dbReference type="EC" id="2.7.7.7"/>
    </reaction>
</comment>
<dbReference type="InterPro" id="IPR008921">
    <property type="entry name" value="DNA_pol3_clamp-load_cplx_C"/>
</dbReference>
<comment type="caution">
    <text evidence="8">The sequence shown here is derived from an EMBL/GenBank/DDBJ whole genome shotgun (WGS) entry which is preliminary data.</text>
</comment>
<evidence type="ECO:0000256" key="5">
    <source>
        <dbReference type="ARBA" id="ARBA00022932"/>
    </source>
</evidence>
<dbReference type="Gene3D" id="3.40.50.300">
    <property type="entry name" value="P-loop containing nucleotide triphosphate hydrolases"/>
    <property type="match status" value="1"/>
</dbReference>
<dbReference type="RefSeq" id="WP_107845790.1">
    <property type="nucleotide sequence ID" value="NZ_QBKS01000001.1"/>
</dbReference>
<dbReference type="GO" id="GO:0009360">
    <property type="term" value="C:DNA polymerase III complex"/>
    <property type="evidence" value="ECO:0007669"/>
    <property type="project" value="TreeGrafter"/>
</dbReference>
<dbReference type="PANTHER" id="PTHR34388:SF1">
    <property type="entry name" value="DNA POLYMERASE III SUBUNIT DELTA"/>
    <property type="match status" value="1"/>
</dbReference>
<dbReference type="Gene3D" id="1.20.272.10">
    <property type="match status" value="1"/>
</dbReference>
<accession>A0A2T6BNV1</accession>
<gene>
    <name evidence="8" type="ORF">C8N43_2385</name>
</gene>
<dbReference type="InterPro" id="IPR005790">
    <property type="entry name" value="DNA_polIII_delta"/>
</dbReference>
<dbReference type="GO" id="GO:0003887">
    <property type="term" value="F:DNA-directed DNA polymerase activity"/>
    <property type="evidence" value="ECO:0007669"/>
    <property type="project" value="UniProtKB-KW"/>
</dbReference>
<reference evidence="8 9" key="1">
    <citation type="submission" date="2018-04" db="EMBL/GenBank/DDBJ databases">
        <title>Genomic Encyclopedia of Archaeal and Bacterial Type Strains, Phase II (KMG-II): from individual species to whole genera.</title>
        <authorList>
            <person name="Goeker M."/>
        </authorList>
    </citation>
    <scope>NUCLEOTIDE SEQUENCE [LARGE SCALE GENOMIC DNA]</scope>
    <source>
        <strain evidence="8 9">DSM 100977</strain>
    </source>
</reference>
<dbReference type="EC" id="2.7.7.7" evidence="1"/>
<evidence type="ECO:0000256" key="7">
    <source>
        <dbReference type="ARBA" id="ARBA00049244"/>
    </source>
</evidence>
<keyword evidence="5" id="KW-0239">DNA-directed DNA polymerase</keyword>
<keyword evidence="9" id="KW-1185">Reference proteome</keyword>